<dbReference type="Gene3D" id="2.170.210.10">
    <property type="entry name" value="DNA double-strand break repair and VJ recombination XRCC4, N-terminal"/>
    <property type="match status" value="1"/>
</dbReference>
<organism evidence="11 12">
    <name type="scientific">Limulus polyphemus</name>
    <name type="common">Atlantic horseshoe crab</name>
    <dbReference type="NCBI Taxonomy" id="6850"/>
    <lineage>
        <taxon>Eukaryota</taxon>
        <taxon>Metazoa</taxon>
        <taxon>Ecdysozoa</taxon>
        <taxon>Arthropoda</taxon>
        <taxon>Chelicerata</taxon>
        <taxon>Merostomata</taxon>
        <taxon>Xiphosura</taxon>
        <taxon>Limulidae</taxon>
        <taxon>Limulus</taxon>
    </lineage>
</organism>
<keyword evidence="4" id="KW-0234">DNA repair</keyword>
<dbReference type="InterPro" id="IPR010585">
    <property type="entry name" value="DNA_repair_prot_XRCC4"/>
</dbReference>
<evidence type="ECO:0000256" key="4">
    <source>
        <dbReference type="ARBA" id="ARBA00023204"/>
    </source>
</evidence>
<evidence type="ECO:0000259" key="9">
    <source>
        <dbReference type="Pfam" id="PF06632"/>
    </source>
</evidence>
<dbReference type="InterPro" id="IPR053961">
    <property type="entry name" value="XRCC4_N"/>
</dbReference>
<evidence type="ECO:0000256" key="5">
    <source>
        <dbReference type="ARBA" id="ARBA00023242"/>
    </source>
</evidence>
<evidence type="ECO:0000256" key="8">
    <source>
        <dbReference type="SAM" id="MobiDB-lite"/>
    </source>
</evidence>
<comment type="subcellular location">
    <subcellularLocation>
        <location evidence="1">Nucleus</location>
    </subcellularLocation>
</comment>
<dbReference type="InterPro" id="IPR014751">
    <property type="entry name" value="XRCC4-like_C"/>
</dbReference>
<accession>A0ABM1BJ85</accession>
<evidence type="ECO:0000313" key="11">
    <source>
        <dbReference type="Proteomes" id="UP000694941"/>
    </source>
</evidence>
<dbReference type="PANTHER" id="PTHR28559:SF1">
    <property type="entry name" value="DNA REPAIR PROTEIN XRCC4"/>
    <property type="match status" value="1"/>
</dbReference>
<feature type="compositionally biased region" description="Polar residues" evidence="8">
    <location>
        <begin position="299"/>
        <end position="309"/>
    </location>
</feature>
<keyword evidence="3" id="KW-0233">DNA recombination</keyword>
<sequence length="321" mass="36484">MSTSFLQKIEIDCEKEKSACDYFLWTMKCPERYELTLTDTVTVYKGWVTNEIISSIAKDMKMSEEDIKVYADSAFTFNKYGDYQFVYSLNVKPAPMLTWKKFLQQDKIKVTLGSIPLILIENKLAVSSLLTFVAEEMMSNHKIINSLQEAELRLRKERKEALVQLEKAVACKCQIEEELFAKFVVLLNGKKEKLQELLQTCSIGNSIQDDRSASMQQMTAGNCDEIESDYNDTDEKNHVTRSNKQKFVGKNCAADGDFLDVAIPTSSSFRHRPKQHGRFVTSDEPSVSVPKIPKRASPESLNSAAQQSSEEVDTIDFMDNL</sequence>
<dbReference type="GeneID" id="106467290"/>
<dbReference type="RefSeq" id="XP_013783080.1">
    <property type="nucleotide sequence ID" value="XM_013927626.1"/>
</dbReference>
<evidence type="ECO:0000259" key="10">
    <source>
        <dbReference type="Pfam" id="PF21924"/>
    </source>
</evidence>
<dbReference type="InterPro" id="IPR053962">
    <property type="entry name" value="XRCC4_CC"/>
</dbReference>
<dbReference type="SUPFAM" id="SSF50809">
    <property type="entry name" value="XRCC4, N-terminal domain"/>
    <property type="match status" value="1"/>
</dbReference>
<evidence type="ECO:0000256" key="3">
    <source>
        <dbReference type="ARBA" id="ARBA00023172"/>
    </source>
</evidence>
<feature type="compositionally biased region" description="Acidic residues" evidence="8">
    <location>
        <begin position="310"/>
        <end position="321"/>
    </location>
</feature>
<dbReference type="Pfam" id="PF21924">
    <property type="entry name" value="XRCC4_CC"/>
    <property type="match status" value="1"/>
</dbReference>
<name>A0ABM1BJ85_LIMPO</name>
<evidence type="ECO:0000256" key="6">
    <source>
        <dbReference type="ARBA" id="ARBA00025728"/>
    </source>
</evidence>
<dbReference type="Proteomes" id="UP000694941">
    <property type="component" value="Unplaced"/>
</dbReference>
<keyword evidence="7" id="KW-0175">Coiled coil</keyword>
<keyword evidence="5" id="KW-0539">Nucleus</keyword>
<feature type="region of interest" description="Disordered" evidence="8">
    <location>
        <begin position="269"/>
        <end position="321"/>
    </location>
</feature>
<reference evidence="12" key="1">
    <citation type="submission" date="2025-08" db="UniProtKB">
        <authorList>
            <consortium name="RefSeq"/>
        </authorList>
    </citation>
    <scope>IDENTIFICATION</scope>
    <source>
        <tissue evidence="12">Muscle</tissue>
    </source>
</reference>
<dbReference type="InterPro" id="IPR038051">
    <property type="entry name" value="XRCC4-like_N_sf"/>
</dbReference>
<gene>
    <name evidence="12" type="primary">LOC106467290</name>
</gene>
<dbReference type="InterPro" id="IPR009089">
    <property type="entry name" value="XRCC4_N_sf"/>
</dbReference>
<evidence type="ECO:0000256" key="1">
    <source>
        <dbReference type="ARBA" id="ARBA00004123"/>
    </source>
</evidence>
<feature type="domain" description="XRCC4 coiled-coil" evidence="10">
    <location>
        <begin position="126"/>
        <end position="197"/>
    </location>
</feature>
<keyword evidence="11" id="KW-1185">Reference proteome</keyword>
<proteinExistence type="inferred from homology"/>
<dbReference type="CDD" id="cd22283">
    <property type="entry name" value="HD_XRCC4_N"/>
    <property type="match status" value="1"/>
</dbReference>
<protein>
    <submittedName>
        <fullName evidence="12">Uncharacterized protein LOC106467290</fullName>
    </submittedName>
</protein>
<feature type="coiled-coil region" evidence="7">
    <location>
        <begin position="140"/>
        <end position="167"/>
    </location>
</feature>
<evidence type="ECO:0000313" key="12">
    <source>
        <dbReference type="RefSeq" id="XP_013783080.1"/>
    </source>
</evidence>
<feature type="domain" description="XRCC4 N-terminal" evidence="9">
    <location>
        <begin position="25"/>
        <end position="117"/>
    </location>
</feature>
<dbReference type="SUPFAM" id="SSF58022">
    <property type="entry name" value="XRCC4, C-terminal oligomerization domain"/>
    <property type="match status" value="1"/>
</dbReference>
<comment type="similarity">
    <text evidence="6">Belongs to the XRCC4-XLF family. XRCC4 subfamily.</text>
</comment>
<dbReference type="Gene3D" id="1.20.5.370">
    <property type="match status" value="1"/>
</dbReference>
<evidence type="ECO:0000256" key="2">
    <source>
        <dbReference type="ARBA" id="ARBA00022763"/>
    </source>
</evidence>
<evidence type="ECO:0000256" key="7">
    <source>
        <dbReference type="SAM" id="Coils"/>
    </source>
</evidence>
<dbReference type="Pfam" id="PF06632">
    <property type="entry name" value="XRCC4"/>
    <property type="match status" value="1"/>
</dbReference>
<dbReference type="PANTHER" id="PTHR28559">
    <property type="entry name" value="DNA REPAIR PROTEIN XRCC4"/>
    <property type="match status" value="1"/>
</dbReference>
<keyword evidence="2" id="KW-0227">DNA damage</keyword>